<dbReference type="Proteomes" id="UP000887565">
    <property type="component" value="Unplaced"/>
</dbReference>
<proteinExistence type="predicted"/>
<evidence type="ECO:0000313" key="1">
    <source>
        <dbReference type="Proteomes" id="UP000887565"/>
    </source>
</evidence>
<reference evidence="2" key="1">
    <citation type="submission" date="2022-11" db="UniProtKB">
        <authorList>
            <consortium name="WormBaseParasite"/>
        </authorList>
    </citation>
    <scope>IDENTIFICATION</scope>
</reference>
<organism evidence="1 2">
    <name type="scientific">Romanomermis culicivorax</name>
    <name type="common">Nematode worm</name>
    <dbReference type="NCBI Taxonomy" id="13658"/>
    <lineage>
        <taxon>Eukaryota</taxon>
        <taxon>Metazoa</taxon>
        <taxon>Ecdysozoa</taxon>
        <taxon>Nematoda</taxon>
        <taxon>Enoplea</taxon>
        <taxon>Dorylaimia</taxon>
        <taxon>Mermithida</taxon>
        <taxon>Mermithoidea</taxon>
        <taxon>Mermithidae</taxon>
        <taxon>Romanomermis</taxon>
    </lineage>
</organism>
<dbReference type="AlphaFoldDB" id="A0A915IA30"/>
<evidence type="ECO:0000313" key="2">
    <source>
        <dbReference type="WBParaSite" id="nRc.2.0.1.t10727-RA"/>
    </source>
</evidence>
<accession>A0A915IA30</accession>
<name>A0A915IA30_ROMCU</name>
<protein>
    <submittedName>
        <fullName evidence="2">Uncharacterized protein</fullName>
    </submittedName>
</protein>
<dbReference type="WBParaSite" id="nRc.2.0.1.t10727-RA">
    <property type="protein sequence ID" value="nRc.2.0.1.t10727-RA"/>
    <property type="gene ID" value="nRc.2.0.1.g10727"/>
</dbReference>
<sequence>MERHRQSLSTLFFIIIVFGITHSLPNTD</sequence>
<keyword evidence="1" id="KW-1185">Reference proteome</keyword>